<keyword evidence="1" id="KW-0489">Methyltransferase</keyword>
<sequence length="401" mass="44370">MLKADTLLQRVPELYMELESANLVRVHHDQRVWEFGQHALGLLDVFHAPTSVAECMRRLGPRLKGRRAVEETLTTLSMMVGVGILTEEPPNGFTPLMFPTGGYGLAHLNIRILEDPVRKATFIRAIDEVVTPDDVVLDLGSGSGILAIAAAKAGARHVYAVEPARSGDLAARVAEANGVADRITFVKGWSSTTVLPEPATVLTTDIVGNEALDMVIWESVQDARARLLTPDARLIPLSFDTYLYLVDMPESTVGQQRILPGQIERWRNRYGIDFSPMLQADRERVAGFYERPEAVRQWQRMSAPQPLSRIDLRENARVFEGDVTLTVSRPGTVSGAVLYFDAQMSPNVSMSTAPWLGDERSHWFTACWALSSAIEVASGDQIRLRYRYEGDGRANLAVVKG</sequence>
<dbReference type="EMBL" id="BOOB01000070">
    <property type="protein sequence ID" value="GIH36855.1"/>
    <property type="molecule type" value="Genomic_DNA"/>
</dbReference>
<dbReference type="InterPro" id="IPR029063">
    <property type="entry name" value="SAM-dependent_MTases_sf"/>
</dbReference>
<feature type="domain" description="Protein arginine N-methyltransferase" evidence="4">
    <location>
        <begin position="262"/>
        <end position="385"/>
    </location>
</feature>
<evidence type="ECO:0000256" key="1">
    <source>
        <dbReference type="ARBA" id="ARBA00022603"/>
    </source>
</evidence>
<protein>
    <recommendedName>
        <fullName evidence="4">Protein arginine N-methyltransferase domain-containing protein</fullName>
    </recommendedName>
</protein>
<dbReference type="Pfam" id="PF22528">
    <property type="entry name" value="PRMT_C"/>
    <property type="match status" value="1"/>
</dbReference>
<keyword evidence="6" id="KW-1185">Reference proteome</keyword>
<evidence type="ECO:0000259" key="4">
    <source>
        <dbReference type="Pfam" id="PF22528"/>
    </source>
</evidence>
<dbReference type="PANTHER" id="PTHR11006:SF4">
    <property type="entry name" value="PROTEIN ARGININE N-METHYLTRANSFERASE 7"/>
    <property type="match status" value="1"/>
</dbReference>
<gene>
    <name evidence="5" type="ORF">Mam01_70190</name>
</gene>
<evidence type="ECO:0000313" key="5">
    <source>
        <dbReference type="EMBL" id="GIH36855.1"/>
    </source>
</evidence>
<evidence type="ECO:0000256" key="2">
    <source>
        <dbReference type="ARBA" id="ARBA00022679"/>
    </source>
</evidence>
<reference evidence="5 6" key="1">
    <citation type="submission" date="2021-01" db="EMBL/GenBank/DDBJ databases">
        <title>Whole genome shotgun sequence of Microbispora amethystogenes NBRC 101907.</title>
        <authorList>
            <person name="Komaki H."/>
            <person name="Tamura T."/>
        </authorList>
    </citation>
    <scope>NUCLEOTIDE SEQUENCE [LARGE SCALE GENOMIC DNA]</scope>
    <source>
        <strain evidence="5 6">NBRC 101907</strain>
    </source>
</reference>
<accession>A0ABQ4FPW3</accession>
<keyword evidence="2" id="KW-0808">Transferase</keyword>
<organism evidence="5 6">
    <name type="scientific">Microbispora amethystogenes</name>
    <dbReference type="NCBI Taxonomy" id="1427754"/>
    <lineage>
        <taxon>Bacteria</taxon>
        <taxon>Bacillati</taxon>
        <taxon>Actinomycetota</taxon>
        <taxon>Actinomycetes</taxon>
        <taxon>Streptosporangiales</taxon>
        <taxon>Streptosporangiaceae</taxon>
        <taxon>Microbispora</taxon>
    </lineage>
</organism>
<proteinExistence type="predicted"/>
<evidence type="ECO:0000313" key="6">
    <source>
        <dbReference type="Proteomes" id="UP000651728"/>
    </source>
</evidence>
<dbReference type="RefSeq" id="WP_204289506.1">
    <property type="nucleotide sequence ID" value="NZ_BAABEJ010000032.1"/>
</dbReference>
<dbReference type="SUPFAM" id="SSF53335">
    <property type="entry name" value="S-adenosyl-L-methionine-dependent methyltransferases"/>
    <property type="match status" value="1"/>
</dbReference>
<comment type="caution">
    <text evidence="5">The sequence shown here is derived from an EMBL/GenBank/DDBJ whole genome shotgun (WGS) entry which is preliminary data.</text>
</comment>
<dbReference type="InterPro" id="IPR025799">
    <property type="entry name" value="Arg_MeTrfase"/>
</dbReference>
<evidence type="ECO:0000256" key="3">
    <source>
        <dbReference type="ARBA" id="ARBA00022691"/>
    </source>
</evidence>
<dbReference type="PANTHER" id="PTHR11006">
    <property type="entry name" value="PROTEIN ARGININE N-METHYLTRANSFERASE"/>
    <property type="match status" value="1"/>
</dbReference>
<keyword evidence="3" id="KW-0949">S-adenosyl-L-methionine</keyword>
<dbReference type="Gene3D" id="3.40.50.150">
    <property type="entry name" value="Vaccinia Virus protein VP39"/>
    <property type="match status" value="1"/>
</dbReference>
<dbReference type="Proteomes" id="UP000651728">
    <property type="component" value="Unassembled WGS sequence"/>
</dbReference>
<name>A0ABQ4FPW3_9ACTN</name>
<dbReference type="PROSITE" id="PS51678">
    <property type="entry name" value="SAM_MT_PRMT"/>
    <property type="match status" value="1"/>
</dbReference>
<dbReference type="InterPro" id="IPR055135">
    <property type="entry name" value="PRMT_dom"/>
</dbReference>
<dbReference type="Pfam" id="PF06325">
    <property type="entry name" value="PrmA"/>
    <property type="match status" value="1"/>
</dbReference>
<dbReference type="Gene3D" id="2.70.160.11">
    <property type="entry name" value="Hnrnp arginine n-methyltransferase1"/>
    <property type="match status" value="1"/>
</dbReference>